<dbReference type="PROSITE" id="PS51221">
    <property type="entry name" value="TTL"/>
    <property type="match status" value="1"/>
</dbReference>
<evidence type="ECO:0000256" key="1">
    <source>
        <dbReference type="ARBA" id="ARBA00004496"/>
    </source>
</evidence>
<dbReference type="SUPFAM" id="SSF56059">
    <property type="entry name" value="Glutathione synthetase ATP-binding domain-like"/>
    <property type="match status" value="1"/>
</dbReference>
<proteinExistence type="predicted"/>
<dbReference type="PANTHER" id="PTHR45870:SF2">
    <property type="entry name" value="TUBULIN MONOGLYCYLASE TTLL3"/>
    <property type="match status" value="1"/>
</dbReference>
<keyword evidence="4" id="KW-0547">Nucleotide-binding</keyword>
<evidence type="ECO:0000256" key="3">
    <source>
        <dbReference type="ARBA" id="ARBA00022598"/>
    </source>
</evidence>
<dbReference type="EMBL" id="JANEYF010004343">
    <property type="protein sequence ID" value="KAJ8931435.1"/>
    <property type="molecule type" value="Genomic_DNA"/>
</dbReference>
<keyword evidence="2" id="KW-0963">Cytoplasm</keyword>
<dbReference type="AlphaFoldDB" id="A0AAV8WXS9"/>
<evidence type="ECO:0000256" key="4">
    <source>
        <dbReference type="ARBA" id="ARBA00022741"/>
    </source>
</evidence>
<dbReference type="GO" id="GO:0070736">
    <property type="term" value="F:protein-glycine ligase activity, initiating"/>
    <property type="evidence" value="ECO:0007669"/>
    <property type="project" value="TreeGrafter"/>
</dbReference>
<dbReference type="Proteomes" id="UP001162156">
    <property type="component" value="Unassembled WGS sequence"/>
</dbReference>
<keyword evidence="5" id="KW-0067">ATP-binding</keyword>
<dbReference type="GO" id="GO:0060271">
    <property type="term" value="P:cilium assembly"/>
    <property type="evidence" value="ECO:0007669"/>
    <property type="project" value="TreeGrafter"/>
</dbReference>
<comment type="caution">
    <text evidence="7">The sequence shown here is derived from an EMBL/GenBank/DDBJ whole genome shotgun (WGS) entry which is preliminary data.</text>
</comment>
<gene>
    <name evidence="7" type="ORF">NQ314_015652</name>
</gene>
<evidence type="ECO:0008006" key="9">
    <source>
        <dbReference type="Google" id="ProtNLM"/>
    </source>
</evidence>
<dbReference type="InterPro" id="IPR051437">
    <property type="entry name" value="TTLL_monoglycylase"/>
</dbReference>
<feature type="compositionally biased region" description="Polar residues" evidence="6">
    <location>
        <begin position="131"/>
        <end position="144"/>
    </location>
</feature>
<dbReference type="GO" id="GO:0015630">
    <property type="term" value="C:microtubule cytoskeleton"/>
    <property type="evidence" value="ECO:0007669"/>
    <property type="project" value="TreeGrafter"/>
</dbReference>
<dbReference type="InterPro" id="IPR004344">
    <property type="entry name" value="TTL/TTLL_fam"/>
</dbReference>
<dbReference type="Pfam" id="PF03133">
    <property type="entry name" value="TTL"/>
    <property type="match status" value="1"/>
</dbReference>
<comment type="subcellular location">
    <subcellularLocation>
        <location evidence="1">Cytoplasm</location>
    </subcellularLocation>
</comment>
<dbReference type="GO" id="GO:0005930">
    <property type="term" value="C:axoneme"/>
    <property type="evidence" value="ECO:0007669"/>
    <property type="project" value="TreeGrafter"/>
</dbReference>
<sequence length="815" mass="94071">MSLENELNEVITSCKNIVNCNYSVIQKNQNVNRTEAGEVKGNDSQITLENIAQDMSGILQNLRNHLELFKNKSDMNPGSKRNNAPLKSNSNASKTKKNNKPNNKPNNKQKCKAPLLNTRPMNKPAVPLSVKSKQSNLSSKPQRQSSMKLVNITYVDVSRESYDPLGIIRDEVQRAIREGKTFTVQGNFPGIRRALTRRGWIEKIHYLCYRLRFNEKLKEFQHHSIIELVNLIRVRELSDICKRLIKSKLLANHQVDFYWAYNCDCFRECPDKVKMTKINKFRRAGFSYTSKQGLCNAFQKSYFPRTPGASKMNHPRTYSLSRNGDTPNFINDFHITASMSLLKWVVNNSIAQNCKVISPEGKIPLSVFDFAVNECLKFIKKTIYENFQDDIIEEAFEHEWANYLENFYKAAHMGGHFKDVGTVTEQDMVRRSNYILSKLKEVWPYLDIDGIMNIWILKPANGSQGVGIHICRTLKYILDVVKLNPNRRYIIQKYIERPFLIYNTKFDIRQWFLISSSVPLTIWMYKQCYLRFSSKIYNLRKLHESIHLTNNSVQCRYTKKHRNNALPTYNMWNSSQFKNHLSDLGFPKVFDDIIYPGMRECIIASILMLQDTLDRRTNCFELYGADFILTEDFKPWLLEINGNPALHASTPITAKMCPMVVEDVIRVVIDYEKNKGASTGEFEIIYQEFNSVSGKATPVVGTSFQPEYCHSPLANKTNNFKDKKIIASNLNDIIDLGAVNCIKETGKVIKKILEDLMQLLNKRQQRGQEKINTCNAIVPYNYYTNNMIRPEHSVPAILSSTGNCINCNHQLGMMQ</sequence>
<feature type="compositionally biased region" description="Polar residues" evidence="6">
    <location>
        <begin position="74"/>
        <end position="86"/>
    </location>
</feature>
<organism evidence="7 8">
    <name type="scientific">Rhamnusium bicolor</name>
    <dbReference type="NCBI Taxonomy" id="1586634"/>
    <lineage>
        <taxon>Eukaryota</taxon>
        <taxon>Metazoa</taxon>
        <taxon>Ecdysozoa</taxon>
        <taxon>Arthropoda</taxon>
        <taxon>Hexapoda</taxon>
        <taxon>Insecta</taxon>
        <taxon>Pterygota</taxon>
        <taxon>Neoptera</taxon>
        <taxon>Endopterygota</taxon>
        <taxon>Coleoptera</taxon>
        <taxon>Polyphaga</taxon>
        <taxon>Cucujiformia</taxon>
        <taxon>Chrysomeloidea</taxon>
        <taxon>Cerambycidae</taxon>
        <taxon>Lepturinae</taxon>
        <taxon>Rhagiini</taxon>
        <taxon>Rhamnusium</taxon>
    </lineage>
</organism>
<evidence type="ECO:0000256" key="5">
    <source>
        <dbReference type="ARBA" id="ARBA00022840"/>
    </source>
</evidence>
<feature type="region of interest" description="Disordered" evidence="6">
    <location>
        <begin position="71"/>
        <end position="144"/>
    </location>
</feature>
<evidence type="ECO:0000313" key="7">
    <source>
        <dbReference type="EMBL" id="KAJ8931435.1"/>
    </source>
</evidence>
<dbReference type="PANTHER" id="PTHR45870">
    <property type="entry name" value="TUBULIN MONOGLYCYLASE TTLL3"/>
    <property type="match status" value="1"/>
</dbReference>
<reference evidence="7" key="1">
    <citation type="journal article" date="2023" name="Insect Mol. Biol.">
        <title>Genome sequencing provides insights into the evolution of gene families encoding plant cell wall-degrading enzymes in longhorned beetles.</title>
        <authorList>
            <person name="Shin N.R."/>
            <person name="Okamura Y."/>
            <person name="Kirsch R."/>
            <person name="Pauchet Y."/>
        </authorList>
    </citation>
    <scope>NUCLEOTIDE SEQUENCE</scope>
    <source>
        <strain evidence="7">RBIC_L_NR</strain>
    </source>
</reference>
<evidence type="ECO:0000256" key="6">
    <source>
        <dbReference type="SAM" id="MobiDB-lite"/>
    </source>
</evidence>
<keyword evidence="8" id="KW-1185">Reference proteome</keyword>
<accession>A0AAV8WXS9</accession>
<dbReference type="GO" id="GO:0003341">
    <property type="term" value="P:cilium movement"/>
    <property type="evidence" value="ECO:0007669"/>
    <property type="project" value="TreeGrafter"/>
</dbReference>
<dbReference type="GO" id="GO:0005524">
    <property type="term" value="F:ATP binding"/>
    <property type="evidence" value="ECO:0007669"/>
    <property type="project" value="UniProtKB-KW"/>
</dbReference>
<name>A0AAV8WXS9_9CUCU</name>
<evidence type="ECO:0000313" key="8">
    <source>
        <dbReference type="Proteomes" id="UP001162156"/>
    </source>
</evidence>
<feature type="compositionally biased region" description="Low complexity" evidence="6">
    <location>
        <begin position="100"/>
        <end position="114"/>
    </location>
</feature>
<protein>
    <recommendedName>
        <fullName evidence="9">Tubulin glycylase 3A</fullName>
    </recommendedName>
</protein>
<evidence type="ECO:0000256" key="2">
    <source>
        <dbReference type="ARBA" id="ARBA00022490"/>
    </source>
</evidence>
<dbReference type="Gene3D" id="3.30.470.20">
    <property type="entry name" value="ATP-grasp fold, B domain"/>
    <property type="match status" value="1"/>
</dbReference>
<keyword evidence="3" id="KW-0436">Ligase</keyword>